<dbReference type="AlphaFoldDB" id="A0A1V6YV58"/>
<keyword evidence="2" id="KW-1185">Reference proteome</keyword>
<organism evidence="1 2">
    <name type="scientific">Penicillium nalgiovense</name>
    <dbReference type="NCBI Taxonomy" id="60175"/>
    <lineage>
        <taxon>Eukaryota</taxon>
        <taxon>Fungi</taxon>
        <taxon>Dikarya</taxon>
        <taxon>Ascomycota</taxon>
        <taxon>Pezizomycotina</taxon>
        <taxon>Eurotiomycetes</taxon>
        <taxon>Eurotiomycetidae</taxon>
        <taxon>Eurotiales</taxon>
        <taxon>Aspergillaceae</taxon>
        <taxon>Penicillium</taxon>
    </lineage>
</organism>
<dbReference type="Proteomes" id="UP000191691">
    <property type="component" value="Unassembled WGS sequence"/>
</dbReference>
<dbReference type="EMBL" id="MOOB01000010">
    <property type="protein sequence ID" value="OQE91207.1"/>
    <property type="molecule type" value="Genomic_DNA"/>
</dbReference>
<comment type="caution">
    <text evidence="1">The sequence shown here is derived from an EMBL/GenBank/DDBJ whole genome shotgun (WGS) entry which is preliminary data.</text>
</comment>
<evidence type="ECO:0000313" key="1">
    <source>
        <dbReference type="EMBL" id="OQE91207.1"/>
    </source>
</evidence>
<protein>
    <submittedName>
        <fullName evidence="1">Uncharacterized protein</fullName>
    </submittedName>
</protein>
<gene>
    <name evidence="1" type="ORF">PENNAL_c0010G06668</name>
</gene>
<name>A0A1V6YV58_PENNA</name>
<proteinExistence type="predicted"/>
<reference evidence="2" key="1">
    <citation type="journal article" date="2017" name="Nat. Microbiol.">
        <title>Global analysis of biosynthetic gene clusters reveals vast potential of secondary metabolite production in Penicillium species.</title>
        <authorList>
            <person name="Nielsen J.C."/>
            <person name="Grijseels S."/>
            <person name="Prigent S."/>
            <person name="Ji B."/>
            <person name="Dainat J."/>
            <person name="Nielsen K.F."/>
            <person name="Frisvad J.C."/>
            <person name="Workman M."/>
            <person name="Nielsen J."/>
        </authorList>
    </citation>
    <scope>NUCLEOTIDE SEQUENCE [LARGE SCALE GENOMIC DNA]</scope>
    <source>
        <strain evidence="2">IBT 13039</strain>
    </source>
</reference>
<evidence type="ECO:0000313" key="2">
    <source>
        <dbReference type="Proteomes" id="UP000191691"/>
    </source>
</evidence>
<accession>A0A1V6YV58</accession>
<sequence length="86" mass="9601">MEAQDDTLGSGKLSHLGTQDVWGALIFEHQRMSASKFGFPAQQQLWYSAYDVTTELGSQQWQMQLVPKLLAGFAKHEAVLVEISDC</sequence>